<protein>
    <submittedName>
        <fullName evidence="1">(northern house mosquito) hypothetical protein</fullName>
    </submittedName>
</protein>
<dbReference type="EMBL" id="HBUE01147767">
    <property type="protein sequence ID" value="CAG6503820.1"/>
    <property type="molecule type" value="Transcribed_RNA"/>
</dbReference>
<dbReference type="EMBL" id="HBUE01057543">
    <property type="protein sequence ID" value="CAG6467111.1"/>
    <property type="molecule type" value="Transcribed_RNA"/>
</dbReference>
<name>A0A8D8FE43_CULPI</name>
<dbReference type="AlphaFoldDB" id="A0A8D8FE43"/>
<dbReference type="EMBL" id="HBUE01252693">
    <property type="protein sequence ID" value="CAG6555079.1"/>
    <property type="molecule type" value="Transcribed_RNA"/>
</dbReference>
<dbReference type="EMBL" id="HBUE01057546">
    <property type="protein sequence ID" value="CAG6467113.1"/>
    <property type="molecule type" value="Transcribed_RNA"/>
</dbReference>
<dbReference type="EMBL" id="HBUE01147765">
    <property type="protein sequence ID" value="CAG6503818.1"/>
    <property type="molecule type" value="Transcribed_RNA"/>
</dbReference>
<accession>A0A8D8FE43</accession>
<proteinExistence type="predicted"/>
<dbReference type="EMBL" id="HBUE01057545">
    <property type="protein sequence ID" value="CAG6467112.1"/>
    <property type="molecule type" value="Transcribed_RNA"/>
</dbReference>
<sequence length="108" mass="12502">MTDLAYFIHFINNCGLNHFRVISKNWAKSVKLTPGSDLRHRHFGQHDVHHAVPNVNFVGNVKGIPVRGMIPYQLFCFIYVGRFTEPVEHQWIVTKRVCVSIGEIKMIQ</sequence>
<evidence type="ECO:0000313" key="1">
    <source>
        <dbReference type="EMBL" id="CAG6467113.1"/>
    </source>
</evidence>
<reference evidence="1" key="1">
    <citation type="submission" date="2021-05" db="EMBL/GenBank/DDBJ databases">
        <authorList>
            <person name="Alioto T."/>
            <person name="Alioto T."/>
            <person name="Gomez Garrido J."/>
        </authorList>
    </citation>
    <scope>NUCLEOTIDE SEQUENCE</scope>
</reference>
<organism evidence="1">
    <name type="scientific">Culex pipiens</name>
    <name type="common">House mosquito</name>
    <dbReference type="NCBI Taxonomy" id="7175"/>
    <lineage>
        <taxon>Eukaryota</taxon>
        <taxon>Metazoa</taxon>
        <taxon>Ecdysozoa</taxon>
        <taxon>Arthropoda</taxon>
        <taxon>Hexapoda</taxon>
        <taxon>Insecta</taxon>
        <taxon>Pterygota</taxon>
        <taxon>Neoptera</taxon>
        <taxon>Endopterygota</taxon>
        <taxon>Diptera</taxon>
        <taxon>Nematocera</taxon>
        <taxon>Culicoidea</taxon>
        <taxon>Culicidae</taxon>
        <taxon>Culicinae</taxon>
        <taxon>Culicini</taxon>
        <taxon>Culex</taxon>
        <taxon>Culex</taxon>
    </lineage>
</organism>
<dbReference type="EMBL" id="HBUE01252691">
    <property type="protein sequence ID" value="CAG6555077.1"/>
    <property type="molecule type" value="Transcribed_RNA"/>
</dbReference>